<evidence type="ECO:0000256" key="3">
    <source>
        <dbReference type="ARBA" id="ARBA00023163"/>
    </source>
</evidence>
<feature type="DNA-binding region" description="H-T-H motif" evidence="4">
    <location>
        <begin position="29"/>
        <end position="48"/>
    </location>
</feature>
<sequence length="208" mass="24270">MQTKKDERREKILTEAYRIFVEKKIEPVSMGEIAEAAGIGRATLFRYYSSKLELVIAVCTREWKAYLDALDQVRPISSVGEIPAIGRLIFTLDSYIEMYQSHKALLCFNDNFNHYVSHEGCEEEQLEEFHAALYSVDTRLHMMYAKAKEDKTFRTDIPEEEFMRVTVHSMMTACAYYAGGFIWGSQKDRDYTPELLRIKEMILNYVKV</sequence>
<dbReference type="Proteomes" id="UP001470288">
    <property type="component" value="Unassembled WGS sequence"/>
</dbReference>
<evidence type="ECO:0000313" key="7">
    <source>
        <dbReference type="Proteomes" id="UP001470288"/>
    </source>
</evidence>
<dbReference type="RefSeq" id="WP_349143392.1">
    <property type="nucleotide sequence ID" value="NZ_JBBMFC010000001.1"/>
</dbReference>
<keyword evidence="1" id="KW-0805">Transcription regulation</keyword>
<dbReference type="PANTHER" id="PTHR30055:SF234">
    <property type="entry name" value="HTH-TYPE TRANSCRIPTIONAL REGULATOR BETI"/>
    <property type="match status" value="1"/>
</dbReference>
<dbReference type="PANTHER" id="PTHR30055">
    <property type="entry name" value="HTH-TYPE TRANSCRIPTIONAL REGULATOR RUTR"/>
    <property type="match status" value="1"/>
</dbReference>
<proteinExistence type="predicted"/>
<accession>A0ABV1HWF2</accession>
<dbReference type="Pfam" id="PF00440">
    <property type="entry name" value="TetR_N"/>
    <property type="match status" value="1"/>
</dbReference>
<comment type="caution">
    <text evidence="6">The sequence shown here is derived from an EMBL/GenBank/DDBJ whole genome shotgun (WGS) entry which is preliminary data.</text>
</comment>
<protein>
    <submittedName>
        <fullName evidence="6">TetR/AcrR family transcriptional regulator</fullName>
    </submittedName>
</protein>
<evidence type="ECO:0000313" key="6">
    <source>
        <dbReference type="EMBL" id="MEQ2577254.1"/>
    </source>
</evidence>
<name>A0ABV1HWF2_9FIRM</name>
<evidence type="ECO:0000256" key="4">
    <source>
        <dbReference type="PROSITE-ProRule" id="PRU00335"/>
    </source>
</evidence>
<dbReference type="EMBL" id="JBBMFC010000001">
    <property type="protein sequence ID" value="MEQ2577254.1"/>
    <property type="molecule type" value="Genomic_DNA"/>
</dbReference>
<evidence type="ECO:0000259" key="5">
    <source>
        <dbReference type="PROSITE" id="PS50977"/>
    </source>
</evidence>
<dbReference type="InterPro" id="IPR001647">
    <property type="entry name" value="HTH_TetR"/>
</dbReference>
<keyword evidence="3" id="KW-0804">Transcription</keyword>
<dbReference type="PROSITE" id="PS50977">
    <property type="entry name" value="HTH_TETR_2"/>
    <property type="match status" value="1"/>
</dbReference>
<dbReference type="InterPro" id="IPR050109">
    <property type="entry name" value="HTH-type_TetR-like_transc_reg"/>
</dbReference>
<dbReference type="InterPro" id="IPR009057">
    <property type="entry name" value="Homeodomain-like_sf"/>
</dbReference>
<reference evidence="6 7" key="1">
    <citation type="submission" date="2024-03" db="EMBL/GenBank/DDBJ databases">
        <title>Human intestinal bacterial collection.</title>
        <authorList>
            <person name="Pauvert C."/>
            <person name="Hitch T.C.A."/>
            <person name="Clavel T."/>
        </authorList>
    </citation>
    <scope>NUCLEOTIDE SEQUENCE [LARGE SCALE GENOMIC DNA]</scope>
    <source>
        <strain evidence="6 7">CLA-AA-H78B</strain>
    </source>
</reference>
<dbReference type="PRINTS" id="PR00455">
    <property type="entry name" value="HTHTETR"/>
</dbReference>
<dbReference type="SUPFAM" id="SSF46689">
    <property type="entry name" value="Homeodomain-like"/>
    <property type="match status" value="1"/>
</dbReference>
<organism evidence="6 7">
    <name type="scientific">Hominiventricola aquisgranensis</name>
    <dbReference type="NCBI Taxonomy" id="3133164"/>
    <lineage>
        <taxon>Bacteria</taxon>
        <taxon>Bacillati</taxon>
        <taxon>Bacillota</taxon>
        <taxon>Clostridia</taxon>
        <taxon>Lachnospirales</taxon>
        <taxon>Lachnospiraceae</taxon>
        <taxon>Hominiventricola</taxon>
    </lineage>
</organism>
<keyword evidence="2 4" id="KW-0238">DNA-binding</keyword>
<keyword evidence="7" id="KW-1185">Reference proteome</keyword>
<evidence type="ECO:0000256" key="1">
    <source>
        <dbReference type="ARBA" id="ARBA00023015"/>
    </source>
</evidence>
<gene>
    <name evidence="6" type="ORF">WMO62_00170</name>
</gene>
<feature type="domain" description="HTH tetR-type" evidence="5">
    <location>
        <begin position="6"/>
        <end position="66"/>
    </location>
</feature>
<dbReference type="Gene3D" id="1.10.357.10">
    <property type="entry name" value="Tetracycline Repressor, domain 2"/>
    <property type="match status" value="1"/>
</dbReference>
<evidence type="ECO:0000256" key="2">
    <source>
        <dbReference type="ARBA" id="ARBA00023125"/>
    </source>
</evidence>